<keyword evidence="11" id="KW-0547">Nucleotide-binding</keyword>
<evidence type="ECO:0000256" key="2">
    <source>
        <dbReference type="ARBA" id="ARBA00005042"/>
    </source>
</evidence>
<comment type="function">
    <text evidence="1 11">Functions in the biosynthesis of the anionic phospholipids phosphatidylglycerol and cardiolipin.</text>
</comment>
<dbReference type="AlphaFoldDB" id="A0AAU9W9T9"/>
<comment type="caution">
    <text evidence="13">The sequence shown here is derived from an EMBL/GenBank/DDBJ whole genome shotgun (WGS) entry which is preliminary data.</text>
</comment>
<feature type="domain" description="PLD phosphodiesterase" evidence="12">
    <location>
        <begin position="180"/>
        <end position="206"/>
    </location>
</feature>
<keyword evidence="6" id="KW-0677">Repeat</keyword>
<dbReference type="CDD" id="cd09135">
    <property type="entry name" value="PLDc_PGS1_euk_1"/>
    <property type="match status" value="1"/>
</dbReference>
<evidence type="ECO:0000256" key="7">
    <source>
        <dbReference type="ARBA" id="ARBA00023098"/>
    </source>
</evidence>
<comment type="similarity">
    <text evidence="3 11">Belongs to the CDP-alcohol phosphatidyltransferase class-II family.</text>
</comment>
<reference evidence="13 14" key="1">
    <citation type="submission" date="2022-05" db="EMBL/GenBank/DDBJ databases">
        <authorList>
            <consortium name="Genoscope - CEA"/>
            <person name="William W."/>
        </authorList>
    </citation>
    <scope>NUCLEOTIDE SEQUENCE [LARGE SCALE GENOMIC DNA]</scope>
</reference>
<evidence type="ECO:0000256" key="4">
    <source>
        <dbReference type="ARBA" id="ARBA00022516"/>
    </source>
</evidence>
<proteinExistence type="inferred from homology"/>
<evidence type="ECO:0000256" key="8">
    <source>
        <dbReference type="ARBA" id="ARBA00023209"/>
    </source>
</evidence>
<dbReference type="Gene3D" id="3.30.870.10">
    <property type="entry name" value="Endonuclease Chain A"/>
    <property type="match status" value="2"/>
</dbReference>
<protein>
    <recommendedName>
        <fullName evidence="11">CDP-diacylglycerol--glycerol-3-phosphate 3-phosphatidyltransferase</fullName>
        <ecNumber evidence="11">2.7.8.5</ecNumber>
    </recommendedName>
</protein>
<dbReference type="GO" id="GO:0008444">
    <property type="term" value="F:CDP-diacylglycerol-glycerol-3-phosphate 3-phosphatidyltransferase activity"/>
    <property type="evidence" value="ECO:0007669"/>
    <property type="project" value="UniProtKB-EC"/>
</dbReference>
<keyword evidence="7 11" id="KW-0443">Lipid metabolism</keyword>
<dbReference type="GO" id="GO:0032049">
    <property type="term" value="P:cardiolipin biosynthetic process"/>
    <property type="evidence" value="ECO:0007669"/>
    <property type="project" value="InterPro"/>
</dbReference>
<organism evidence="13 14">
    <name type="scientific">Pocillopora meandrina</name>
    <dbReference type="NCBI Taxonomy" id="46732"/>
    <lineage>
        <taxon>Eukaryota</taxon>
        <taxon>Metazoa</taxon>
        <taxon>Cnidaria</taxon>
        <taxon>Anthozoa</taxon>
        <taxon>Hexacorallia</taxon>
        <taxon>Scleractinia</taxon>
        <taxon>Astrocoeniina</taxon>
        <taxon>Pocilloporidae</taxon>
        <taxon>Pocillopora</taxon>
    </lineage>
</organism>
<evidence type="ECO:0000256" key="5">
    <source>
        <dbReference type="ARBA" id="ARBA00022679"/>
    </source>
</evidence>
<sequence length="508" mass="57794">MQSLLDFGPVLFARSSKFCVWIGSKLFSSSHCYYGGTSPRQTPRETVQWMAEHAPVFPVNGKDITVLNEPEQFFATLKDNVSKANRRIILASLYLGTGEKEQQLVDCIYNAVKRSTSLDKSLDVEILLEHTRGSRGEQNSRTMLLPLIQSFSPAIKVSLYHSPSLRGLLKLLLPERFNETVALTHLKVYLTDDTLIMSGANLSADYFTNRQDRYIVIKNCPQLANFFHSLVSTVRAFSLQLQPDNTTKMGENFPLHPTKGFDGGNKFKAEAGRRVSEFLQNQKEKNNCSDLLRTPDQVCDTWVVPLVQMFPFGIRQDEVVTSKLLSHAPQASKLFLASGYFNLTRKYRNIILKSPAKCEILTAHPTVNGFYQAKGVAGGIPHAYSLLARDFYKQILEHKQADNILVQEYIRHKWTFHVKGLWYYPPNEPLPSLTLIGSPNFGHRSVYRDLEAQVAIVTTDQDLSEALHKEKTHLYSRVQQVTCETFEQSERKIPVWVYCVTRLIKNLL</sequence>
<dbReference type="EC" id="2.7.8.5" evidence="11"/>
<evidence type="ECO:0000256" key="9">
    <source>
        <dbReference type="ARBA" id="ARBA00023264"/>
    </source>
</evidence>
<evidence type="ECO:0000256" key="6">
    <source>
        <dbReference type="ARBA" id="ARBA00022737"/>
    </source>
</evidence>
<keyword evidence="9 11" id="KW-1208">Phospholipid metabolism</keyword>
<keyword evidence="4 11" id="KW-0444">Lipid biosynthesis</keyword>
<dbReference type="CDD" id="cd09137">
    <property type="entry name" value="PLDc_PGS1_euk_2"/>
    <property type="match status" value="1"/>
</dbReference>
<dbReference type="Proteomes" id="UP001159428">
    <property type="component" value="Unassembled WGS sequence"/>
</dbReference>
<evidence type="ECO:0000313" key="13">
    <source>
        <dbReference type="EMBL" id="CAH3106979.1"/>
    </source>
</evidence>
<comment type="catalytic activity">
    <reaction evidence="10 11">
        <text>a CDP-1,2-diacyl-sn-glycerol + sn-glycerol 3-phosphate = a 1,2-diacyl-sn-glycero-3-phospho-(1'-sn-glycero-3'-phosphate) + CMP + H(+)</text>
        <dbReference type="Rhea" id="RHEA:12593"/>
        <dbReference type="ChEBI" id="CHEBI:15378"/>
        <dbReference type="ChEBI" id="CHEBI:57597"/>
        <dbReference type="ChEBI" id="CHEBI:58332"/>
        <dbReference type="ChEBI" id="CHEBI:60110"/>
        <dbReference type="ChEBI" id="CHEBI:60377"/>
        <dbReference type="EC" id="2.7.8.5"/>
    </reaction>
</comment>
<dbReference type="InterPro" id="IPR001736">
    <property type="entry name" value="PLipase_D/transphosphatidylase"/>
</dbReference>
<keyword evidence="5 11" id="KW-0808">Transferase</keyword>
<gene>
    <name evidence="13" type="ORF">PMEA_00001776</name>
</gene>
<dbReference type="InterPro" id="IPR016270">
    <property type="entry name" value="PGS1"/>
</dbReference>
<comment type="pathway">
    <text evidence="2 11">Phospholipid metabolism; phosphatidylglycerol biosynthesis; phosphatidylglycerol from CDP-diacylglycerol: step 1/2.</text>
</comment>
<keyword evidence="8 11" id="KW-0594">Phospholipid biosynthesis</keyword>
<evidence type="ECO:0000256" key="11">
    <source>
        <dbReference type="RuleBase" id="RU365024"/>
    </source>
</evidence>
<evidence type="ECO:0000256" key="10">
    <source>
        <dbReference type="ARBA" id="ARBA00048586"/>
    </source>
</evidence>
<dbReference type="GO" id="GO:0005524">
    <property type="term" value="F:ATP binding"/>
    <property type="evidence" value="ECO:0007669"/>
    <property type="project" value="UniProtKB-KW"/>
</dbReference>
<evidence type="ECO:0000313" key="14">
    <source>
        <dbReference type="Proteomes" id="UP001159428"/>
    </source>
</evidence>
<name>A0AAU9W9T9_9CNID</name>
<dbReference type="PIRSF" id="PIRSF000850">
    <property type="entry name" value="Phospholipase_D_PSS"/>
    <property type="match status" value="1"/>
</dbReference>
<accession>A0AAU9W9T9</accession>
<dbReference type="SUPFAM" id="SSF56024">
    <property type="entry name" value="Phospholipase D/nuclease"/>
    <property type="match status" value="1"/>
</dbReference>
<evidence type="ECO:0000259" key="12">
    <source>
        <dbReference type="PROSITE" id="PS50035"/>
    </source>
</evidence>
<dbReference type="PANTHER" id="PTHR12586">
    <property type="entry name" value="CDP-DIACYLGLYCEROL--SERINE O-PHOSPHATIDYLTRANSFERASE"/>
    <property type="match status" value="1"/>
</dbReference>
<dbReference type="EMBL" id="CALNXJ010000010">
    <property type="protein sequence ID" value="CAH3106979.1"/>
    <property type="molecule type" value="Genomic_DNA"/>
</dbReference>
<dbReference type="PROSITE" id="PS50035">
    <property type="entry name" value="PLD"/>
    <property type="match status" value="1"/>
</dbReference>
<comment type="subcellular location">
    <subcellularLocation>
        <location evidence="11">Mitochondrion</location>
    </subcellularLocation>
</comment>
<dbReference type="GO" id="GO:0005739">
    <property type="term" value="C:mitochondrion"/>
    <property type="evidence" value="ECO:0007669"/>
    <property type="project" value="UniProtKB-SubCell"/>
</dbReference>
<keyword evidence="11" id="KW-0496">Mitochondrion</keyword>
<keyword evidence="11" id="KW-0067">ATP-binding</keyword>
<evidence type="ECO:0000256" key="3">
    <source>
        <dbReference type="ARBA" id="ARBA00010682"/>
    </source>
</evidence>
<keyword evidence="14" id="KW-1185">Reference proteome</keyword>
<dbReference type="PANTHER" id="PTHR12586:SF1">
    <property type="entry name" value="CDP-DIACYLGLYCEROL--GLYCEROL-3-PHOSPHATE 3-PHOSPHATIDYLTRANSFERASE, MITOCHONDRIAL"/>
    <property type="match status" value="1"/>
</dbReference>
<evidence type="ECO:0000256" key="1">
    <source>
        <dbReference type="ARBA" id="ARBA00003537"/>
    </source>
</evidence>